<dbReference type="AlphaFoldDB" id="A0A3B1CDJ6"/>
<dbReference type="Gene3D" id="3.30.2310.20">
    <property type="entry name" value="RelE-like"/>
    <property type="match status" value="1"/>
</dbReference>
<name>A0A3B1CDJ6_9ZZZZ</name>
<dbReference type="InterPro" id="IPR007712">
    <property type="entry name" value="RelE/ParE_toxin"/>
</dbReference>
<protein>
    <recommendedName>
        <fullName evidence="3">RelE/StbE replicon stabilization toxin</fullName>
    </recommendedName>
</protein>
<dbReference type="PANTHER" id="PTHR35601:SF1">
    <property type="entry name" value="TOXIN RELE"/>
    <property type="match status" value="1"/>
</dbReference>
<accession>A0A3B1CDJ6</accession>
<proteinExistence type="predicted"/>
<reference evidence="2" key="1">
    <citation type="submission" date="2018-06" db="EMBL/GenBank/DDBJ databases">
        <authorList>
            <person name="Zhirakovskaya E."/>
        </authorList>
    </citation>
    <scope>NUCLEOTIDE SEQUENCE</scope>
</reference>
<gene>
    <name evidence="2" type="ORF">MNBD_IGNAVI01-396</name>
</gene>
<dbReference type="Pfam" id="PF05016">
    <property type="entry name" value="ParE_toxin"/>
    <property type="match status" value="1"/>
</dbReference>
<evidence type="ECO:0000313" key="2">
    <source>
        <dbReference type="EMBL" id="VAX21988.1"/>
    </source>
</evidence>
<evidence type="ECO:0008006" key="3">
    <source>
        <dbReference type="Google" id="ProtNLM"/>
    </source>
</evidence>
<organism evidence="2">
    <name type="scientific">hydrothermal vent metagenome</name>
    <dbReference type="NCBI Taxonomy" id="652676"/>
    <lineage>
        <taxon>unclassified sequences</taxon>
        <taxon>metagenomes</taxon>
        <taxon>ecological metagenomes</taxon>
    </lineage>
</organism>
<dbReference type="SUPFAM" id="SSF143011">
    <property type="entry name" value="RelE-like"/>
    <property type="match status" value="1"/>
</dbReference>
<sequence length="87" mass="10366">MIKKYNIEIKRSAEKEIKKLNKSELKRVLKKIDDLSTNPKGHDSIKLSNKNEYRVRVGKYRILYEILDQTFTIVVVKVGHRKNVYDF</sequence>
<evidence type="ECO:0000256" key="1">
    <source>
        <dbReference type="ARBA" id="ARBA00022649"/>
    </source>
</evidence>
<dbReference type="PANTHER" id="PTHR35601">
    <property type="entry name" value="TOXIN RELE"/>
    <property type="match status" value="1"/>
</dbReference>
<dbReference type="EMBL" id="UOGD01000210">
    <property type="protein sequence ID" value="VAX21988.1"/>
    <property type="molecule type" value="Genomic_DNA"/>
</dbReference>
<keyword evidence="1" id="KW-1277">Toxin-antitoxin system</keyword>
<dbReference type="InterPro" id="IPR035093">
    <property type="entry name" value="RelE/ParE_toxin_dom_sf"/>
</dbReference>
<dbReference type="NCBIfam" id="TIGR02385">
    <property type="entry name" value="RelE_StbE"/>
    <property type="match status" value="1"/>
</dbReference>